<evidence type="ECO:0000313" key="2">
    <source>
        <dbReference type="Proteomes" id="UP000635885"/>
    </source>
</evidence>
<comment type="caution">
    <text evidence="1">The sequence shown here is derived from an EMBL/GenBank/DDBJ whole genome shotgun (WGS) entry which is preliminary data.</text>
</comment>
<dbReference type="Proteomes" id="UP000635885">
    <property type="component" value="Unassembled WGS sequence"/>
</dbReference>
<proteinExistence type="predicted"/>
<protein>
    <recommendedName>
        <fullName evidence="3">Caspase domain-containing protein</fullName>
    </recommendedName>
</protein>
<keyword evidence="2" id="KW-1185">Reference proteome</keyword>
<organism evidence="1 2">
    <name type="scientific">Belliella aquatica</name>
    <dbReference type="NCBI Taxonomy" id="1323734"/>
    <lineage>
        <taxon>Bacteria</taxon>
        <taxon>Pseudomonadati</taxon>
        <taxon>Bacteroidota</taxon>
        <taxon>Cytophagia</taxon>
        <taxon>Cytophagales</taxon>
        <taxon>Cyclobacteriaceae</taxon>
        <taxon>Belliella</taxon>
    </lineage>
</organism>
<accession>A0ABQ1MSQ9</accession>
<dbReference type="SUPFAM" id="SSF52129">
    <property type="entry name" value="Caspase-like"/>
    <property type="match status" value="1"/>
</dbReference>
<sequence>MAVVKRNGLNSPKGFGLFIGINDFKSLDSLFKCERDADYWSKGLKKMGYKTSIVLKSKDATLERIISSIFLLADLAISGDIVTITFSTHGAVSLDKKNITSIFSSDCKIFNEKVFYVLLKAFKPLVRIVVVSDTCHSGTFVEPKGYPSISDPELKTIKGYMTNWPTQMKDRLDKLLTEFNKTKLTSCVGHIASGADRHVVYDGILVDQIEERFKKYTFTFHNITEFTSEINNQFRKHNKSQVQSYAFQLATYGATNPLIKEYLLQQLEKYQKEDLNELIARNRNSPNFMFHFFKKLETLSDSYNDKKNKIKFDKFLKGWRDFYEATHLGAPFVNFAGVPVDAFKAQWIFGIYSYYFISEASSKLK</sequence>
<dbReference type="EMBL" id="BMFD01000009">
    <property type="protein sequence ID" value="GGC46196.1"/>
    <property type="molecule type" value="Genomic_DNA"/>
</dbReference>
<dbReference type="InterPro" id="IPR029030">
    <property type="entry name" value="Caspase-like_dom_sf"/>
</dbReference>
<evidence type="ECO:0008006" key="3">
    <source>
        <dbReference type="Google" id="ProtNLM"/>
    </source>
</evidence>
<dbReference type="Gene3D" id="3.40.50.1460">
    <property type="match status" value="1"/>
</dbReference>
<reference evidence="2" key="1">
    <citation type="journal article" date="2019" name="Int. J. Syst. Evol. Microbiol.">
        <title>The Global Catalogue of Microorganisms (GCM) 10K type strain sequencing project: providing services to taxonomists for standard genome sequencing and annotation.</title>
        <authorList>
            <consortium name="The Broad Institute Genomics Platform"/>
            <consortium name="The Broad Institute Genome Sequencing Center for Infectious Disease"/>
            <person name="Wu L."/>
            <person name="Ma J."/>
        </authorList>
    </citation>
    <scope>NUCLEOTIDE SEQUENCE [LARGE SCALE GENOMIC DNA]</scope>
    <source>
        <strain evidence="2">CGMCC 1.12479</strain>
    </source>
</reference>
<dbReference type="RefSeq" id="WP_188443528.1">
    <property type="nucleotide sequence ID" value="NZ_BMFD01000009.1"/>
</dbReference>
<name>A0ABQ1MSQ9_9BACT</name>
<gene>
    <name evidence="1" type="ORF">GCM10010993_25980</name>
</gene>
<evidence type="ECO:0000313" key="1">
    <source>
        <dbReference type="EMBL" id="GGC46196.1"/>
    </source>
</evidence>